<dbReference type="Proteomes" id="UP000437017">
    <property type="component" value="Unassembled WGS sequence"/>
</dbReference>
<dbReference type="OrthoDB" id="509138at2759"/>
<dbReference type="AlphaFoldDB" id="A0A6A1QA39"/>
<keyword evidence="6" id="KW-0472">Membrane</keyword>
<evidence type="ECO:0000256" key="3">
    <source>
        <dbReference type="ARBA" id="ARBA00022692"/>
    </source>
</evidence>
<dbReference type="EMBL" id="SGJD01000676">
    <property type="protein sequence ID" value="KAB0404003.1"/>
    <property type="molecule type" value="Genomic_DNA"/>
</dbReference>
<gene>
    <name evidence="8" type="ORF">E2I00_007313</name>
</gene>
<comment type="caution">
    <text evidence="8">The sequence shown here is derived from an EMBL/GenBank/DDBJ whole genome shotgun (WGS) entry which is preliminary data.</text>
</comment>
<dbReference type="GO" id="GO:0005637">
    <property type="term" value="C:nuclear inner membrane"/>
    <property type="evidence" value="ECO:0007669"/>
    <property type="project" value="UniProtKB-SubCell"/>
</dbReference>
<evidence type="ECO:0000256" key="7">
    <source>
        <dbReference type="ARBA" id="ARBA00023242"/>
    </source>
</evidence>
<evidence type="ECO:0008006" key="10">
    <source>
        <dbReference type="Google" id="ProtNLM"/>
    </source>
</evidence>
<keyword evidence="3" id="KW-0812">Transmembrane</keyword>
<protein>
    <recommendedName>
        <fullName evidence="10">Nuclear envelope integral membrane protein 2</fullName>
    </recommendedName>
</protein>
<evidence type="ECO:0000256" key="5">
    <source>
        <dbReference type="ARBA" id="ARBA00022989"/>
    </source>
</evidence>
<evidence type="ECO:0000313" key="8">
    <source>
        <dbReference type="EMBL" id="KAB0404003.1"/>
    </source>
</evidence>
<reference evidence="8 9" key="1">
    <citation type="journal article" date="2019" name="PLoS ONE">
        <title>Genomic analyses reveal an absence of contemporary introgressive admixture between fin whales and blue whales, despite known hybrids.</title>
        <authorList>
            <person name="Westbury M.V."/>
            <person name="Petersen B."/>
            <person name="Lorenzen E.D."/>
        </authorList>
    </citation>
    <scope>NUCLEOTIDE SEQUENCE [LARGE SCALE GENOMIC DNA]</scope>
    <source>
        <strain evidence="8">FinWhale-01</strain>
    </source>
</reference>
<evidence type="ECO:0000256" key="6">
    <source>
        <dbReference type="ARBA" id="ARBA00023136"/>
    </source>
</evidence>
<dbReference type="PANTHER" id="PTHR13598:SF3">
    <property type="entry name" value="NUCLEAR ENVELOPE INTEGRAL MEMBRANE PROTEIN 2"/>
    <property type="match status" value="1"/>
</dbReference>
<evidence type="ECO:0000256" key="2">
    <source>
        <dbReference type="ARBA" id="ARBA00005748"/>
    </source>
</evidence>
<proteinExistence type="inferred from homology"/>
<name>A0A6A1QA39_BALPH</name>
<evidence type="ECO:0000313" key="9">
    <source>
        <dbReference type="Proteomes" id="UP000437017"/>
    </source>
</evidence>
<keyword evidence="4" id="KW-0732">Signal</keyword>
<comment type="subcellular location">
    <subcellularLocation>
        <location evidence="1">Nucleus inner membrane</location>
        <topology evidence="1">Multi-pass membrane protein</topology>
        <orientation evidence="1">Nucleoplasmic side</orientation>
    </subcellularLocation>
</comment>
<accession>A0A6A1QA39</accession>
<dbReference type="PANTHER" id="PTHR13598">
    <property type="entry name" value="AT07567P-RELATED"/>
    <property type="match status" value="1"/>
</dbReference>
<organism evidence="8 9">
    <name type="scientific">Balaenoptera physalus</name>
    <name type="common">Fin whale</name>
    <name type="synonym">Balaena physalus</name>
    <dbReference type="NCBI Taxonomy" id="9770"/>
    <lineage>
        <taxon>Eukaryota</taxon>
        <taxon>Metazoa</taxon>
        <taxon>Chordata</taxon>
        <taxon>Craniata</taxon>
        <taxon>Vertebrata</taxon>
        <taxon>Euteleostomi</taxon>
        <taxon>Mammalia</taxon>
        <taxon>Eutheria</taxon>
        <taxon>Laurasiatheria</taxon>
        <taxon>Artiodactyla</taxon>
        <taxon>Whippomorpha</taxon>
        <taxon>Cetacea</taxon>
        <taxon>Mysticeti</taxon>
        <taxon>Balaenopteridae</taxon>
        <taxon>Balaenoptera</taxon>
    </lineage>
</organism>
<keyword evidence="9" id="KW-1185">Reference proteome</keyword>
<dbReference type="InterPro" id="IPR019358">
    <property type="entry name" value="NEMP_fam"/>
</dbReference>
<dbReference type="Pfam" id="PF10225">
    <property type="entry name" value="NEMP"/>
    <property type="match status" value="1"/>
</dbReference>
<evidence type="ECO:0000256" key="1">
    <source>
        <dbReference type="ARBA" id="ARBA00004575"/>
    </source>
</evidence>
<keyword evidence="7" id="KW-0539">Nucleus</keyword>
<comment type="similarity">
    <text evidence="2">Belongs to the NEMP family.</text>
</comment>
<keyword evidence="5" id="KW-1133">Transmembrane helix</keyword>
<sequence>MVLYTFVTPLPDFCLVASDYASVLHSRFLFSGKPPSILALYVKIEEVPILCALTVPPSVIRVLVLDCNLFEIYSLLRFSVPRCKALKEMDLIKTSQSDCYCYNQKSQVKWKYIWSTVQVKITSSGLLSIVYITERYNCQYPETILSIIKCVIHNFWTPKESNDITITINPYGETVCFSVKPARKIFIYTVSVNRNSYVLVVGCVSFTVCYKHGPLVEERSRTLLAWTLQLLSLLLVYAGVAVPQVACAVMLLVLSSKVLHFPLRALAYVRWKMKKWFTSEKLVVKFLTEDEYREQADAATTRALEDLRQACCSPGFPSWLAVSRLRAPKTFADFVLGGSHLSPEEIRLHEEQYGLAGAFLEEQLFNLRTPDSLPAH</sequence>
<evidence type="ECO:0000256" key="4">
    <source>
        <dbReference type="ARBA" id="ARBA00022729"/>
    </source>
</evidence>